<dbReference type="InterPro" id="IPR014717">
    <property type="entry name" value="Transl_elong_EF1B/ribsomal_bS6"/>
</dbReference>
<dbReference type="NCBIfam" id="TIGR00166">
    <property type="entry name" value="S6"/>
    <property type="match status" value="1"/>
</dbReference>
<reference evidence="8" key="1">
    <citation type="submission" date="2020-07" db="EMBL/GenBank/DDBJ databases">
        <title>Huge and variable diversity of episymbiotic CPR bacteria and DPANN archaea in groundwater ecosystems.</title>
        <authorList>
            <person name="He C.Y."/>
            <person name="Keren R."/>
            <person name="Whittaker M."/>
            <person name="Farag I.F."/>
            <person name="Doudna J."/>
            <person name="Cate J.H.D."/>
            <person name="Banfield J.F."/>
        </authorList>
    </citation>
    <scope>NUCLEOTIDE SEQUENCE</scope>
    <source>
        <strain evidence="8">NC_groundwater_763_Ag_S-0.2um_68_21</strain>
    </source>
</reference>
<dbReference type="InterPro" id="IPR020814">
    <property type="entry name" value="Ribosomal_S6_plastid/chlpt"/>
</dbReference>
<dbReference type="CDD" id="cd00473">
    <property type="entry name" value="bS6"/>
    <property type="match status" value="1"/>
</dbReference>
<dbReference type="AlphaFoldDB" id="A0A932MR98"/>
<name>A0A932MR98_UNCTE</name>
<dbReference type="SUPFAM" id="SSF54995">
    <property type="entry name" value="Ribosomal protein S6"/>
    <property type="match status" value="1"/>
</dbReference>
<organism evidence="8 9">
    <name type="scientific">Tectimicrobiota bacterium</name>
    <dbReference type="NCBI Taxonomy" id="2528274"/>
    <lineage>
        <taxon>Bacteria</taxon>
        <taxon>Pseudomonadati</taxon>
        <taxon>Nitrospinota/Tectimicrobiota group</taxon>
        <taxon>Candidatus Tectimicrobiota</taxon>
    </lineage>
</organism>
<dbReference type="Pfam" id="PF01250">
    <property type="entry name" value="Ribosomal_S6"/>
    <property type="match status" value="1"/>
</dbReference>
<dbReference type="GO" id="GO:0006412">
    <property type="term" value="P:translation"/>
    <property type="evidence" value="ECO:0007669"/>
    <property type="project" value="UniProtKB-UniRule"/>
</dbReference>
<dbReference type="InterPro" id="IPR035980">
    <property type="entry name" value="Ribosomal_bS6_sf"/>
</dbReference>
<dbReference type="Gene3D" id="3.30.70.60">
    <property type="match status" value="1"/>
</dbReference>
<keyword evidence="6" id="KW-0699">rRNA-binding</keyword>
<comment type="similarity">
    <text evidence="1 6">Belongs to the bacterial ribosomal protein bS6 family.</text>
</comment>
<comment type="caution">
    <text evidence="8">The sequence shown here is derived from an EMBL/GenBank/DDBJ whole genome shotgun (WGS) entry which is preliminary data.</text>
</comment>
<evidence type="ECO:0000256" key="1">
    <source>
        <dbReference type="ARBA" id="ARBA00009512"/>
    </source>
</evidence>
<feature type="compositionally biased region" description="Basic and acidic residues" evidence="7">
    <location>
        <begin position="117"/>
        <end position="170"/>
    </location>
</feature>
<proteinExistence type="inferred from homology"/>
<accession>A0A932MR98</accession>
<evidence type="ECO:0000256" key="5">
    <source>
        <dbReference type="ARBA" id="ARBA00035294"/>
    </source>
</evidence>
<comment type="function">
    <text evidence="4 6">Binds together with bS18 to 16S ribosomal RNA.</text>
</comment>
<dbReference type="PANTHER" id="PTHR21011">
    <property type="entry name" value="MITOCHONDRIAL 28S RIBOSOMAL PROTEIN S6"/>
    <property type="match status" value="1"/>
</dbReference>
<keyword evidence="3 6" id="KW-0687">Ribonucleoprotein</keyword>
<dbReference type="GO" id="GO:0070181">
    <property type="term" value="F:small ribosomal subunit rRNA binding"/>
    <property type="evidence" value="ECO:0007669"/>
    <property type="project" value="TreeGrafter"/>
</dbReference>
<dbReference type="GO" id="GO:0003735">
    <property type="term" value="F:structural constituent of ribosome"/>
    <property type="evidence" value="ECO:0007669"/>
    <property type="project" value="InterPro"/>
</dbReference>
<dbReference type="EMBL" id="JACPUR010000035">
    <property type="protein sequence ID" value="MBI3128861.1"/>
    <property type="molecule type" value="Genomic_DNA"/>
</dbReference>
<dbReference type="GO" id="GO:0005737">
    <property type="term" value="C:cytoplasm"/>
    <property type="evidence" value="ECO:0007669"/>
    <property type="project" value="UniProtKB-ARBA"/>
</dbReference>
<evidence type="ECO:0000256" key="4">
    <source>
        <dbReference type="ARBA" id="ARBA00035104"/>
    </source>
</evidence>
<dbReference type="Proteomes" id="UP000782312">
    <property type="component" value="Unassembled WGS sequence"/>
</dbReference>
<feature type="region of interest" description="Disordered" evidence="7">
    <location>
        <begin position="105"/>
        <end position="170"/>
    </location>
</feature>
<dbReference type="GO" id="GO:1990904">
    <property type="term" value="C:ribonucleoprotein complex"/>
    <property type="evidence" value="ECO:0007669"/>
    <property type="project" value="UniProtKB-KW"/>
</dbReference>
<dbReference type="InterPro" id="IPR000529">
    <property type="entry name" value="Ribosomal_bS6"/>
</dbReference>
<sequence length="170" mass="19899">MPQYETMVLLSPNLTDEAVEESVQNFSNQVTAGGGEVLKVDRWGKKRLAYPVQRQRHGFYYIVTYKSEPAVVQEIERGMRLNEDTYRYMTIRMDAALLRKLERNEQNAKRQAAMAQEGRRGDDDRGDRDRGDRDRGDRDRGERDRGDRGDRDRGDRDRGDRGDRGRRDED</sequence>
<gene>
    <name evidence="6 8" type="primary">rpsF</name>
    <name evidence="8" type="ORF">HYZ11_14745</name>
</gene>
<dbReference type="GO" id="GO:0005840">
    <property type="term" value="C:ribosome"/>
    <property type="evidence" value="ECO:0007669"/>
    <property type="project" value="UniProtKB-KW"/>
</dbReference>
<evidence type="ECO:0000256" key="3">
    <source>
        <dbReference type="ARBA" id="ARBA00023274"/>
    </source>
</evidence>
<evidence type="ECO:0000256" key="2">
    <source>
        <dbReference type="ARBA" id="ARBA00022980"/>
    </source>
</evidence>
<dbReference type="HAMAP" id="MF_00360">
    <property type="entry name" value="Ribosomal_bS6"/>
    <property type="match status" value="1"/>
</dbReference>
<evidence type="ECO:0000313" key="9">
    <source>
        <dbReference type="Proteomes" id="UP000782312"/>
    </source>
</evidence>
<evidence type="ECO:0000256" key="6">
    <source>
        <dbReference type="HAMAP-Rule" id="MF_00360"/>
    </source>
</evidence>
<keyword evidence="6" id="KW-0694">RNA-binding</keyword>
<evidence type="ECO:0000313" key="8">
    <source>
        <dbReference type="EMBL" id="MBI3128861.1"/>
    </source>
</evidence>
<keyword evidence="2 6" id="KW-0689">Ribosomal protein</keyword>
<evidence type="ECO:0000256" key="7">
    <source>
        <dbReference type="SAM" id="MobiDB-lite"/>
    </source>
</evidence>
<dbReference type="PANTHER" id="PTHR21011:SF1">
    <property type="entry name" value="SMALL RIBOSOMAL SUBUNIT PROTEIN BS6M"/>
    <property type="match status" value="1"/>
</dbReference>
<protein>
    <recommendedName>
        <fullName evidence="5 6">Small ribosomal subunit protein bS6</fullName>
    </recommendedName>
</protein>